<feature type="region of interest" description="Disordered" evidence="1">
    <location>
        <begin position="341"/>
        <end position="460"/>
    </location>
</feature>
<evidence type="ECO:0000259" key="2">
    <source>
        <dbReference type="PROSITE" id="PS51411"/>
    </source>
</evidence>
<evidence type="ECO:0000313" key="3">
    <source>
        <dbReference type="EMBL" id="VAX14990.1"/>
    </source>
</evidence>
<dbReference type="GO" id="GO:0005737">
    <property type="term" value="C:cytoplasm"/>
    <property type="evidence" value="ECO:0007669"/>
    <property type="project" value="TreeGrafter"/>
</dbReference>
<dbReference type="PANTHER" id="PTHR43830:SF3">
    <property type="entry name" value="PROTEIN PSP1"/>
    <property type="match status" value="1"/>
</dbReference>
<dbReference type="InterPro" id="IPR047767">
    <property type="entry name" value="PSP1-like"/>
</dbReference>
<feature type="compositionally biased region" description="Basic residues" evidence="1">
    <location>
        <begin position="376"/>
        <end position="389"/>
    </location>
</feature>
<dbReference type="NCBIfam" id="NF041131">
    <property type="entry name" value="RicT_YaaT_fam"/>
    <property type="match status" value="1"/>
</dbReference>
<gene>
    <name evidence="3" type="ORF">MNBD_NITROSPINAE01-1625</name>
</gene>
<feature type="domain" description="PSP1 C-terminal" evidence="2">
    <location>
        <begin position="128"/>
        <end position="213"/>
    </location>
</feature>
<organism evidence="3">
    <name type="scientific">hydrothermal vent metagenome</name>
    <dbReference type="NCBI Taxonomy" id="652676"/>
    <lineage>
        <taxon>unclassified sequences</taxon>
        <taxon>metagenomes</taxon>
        <taxon>ecological metagenomes</taxon>
    </lineage>
</organism>
<dbReference type="PROSITE" id="PS51411">
    <property type="entry name" value="PSP1_C"/>
    <property type="match status" value="1"/>
</dbReference>
<proteinExistence type="predicted"/>
<feature type="region of interest" description="Disordered" evidence="1">
    <location>
        <begin position="1"/>
        <end position="53"/>
    </location>
</feature>
<accession>A0A3B1BWD3</accession>
<feature type="compositionally biased region" description="Basic and acidic residues" evidence="1">
    <location>
        <begin position="390"/>
        <end position="403"/>
    </location>
</feature>
<dbReference type="Pfam" id="PF04468">
    <property type="entry name" value="PSP1"/>
    <property type="match status" value="1"/>
</dbReference>
<reference evidence="3" key="1">
    <citation type="submission" date="2018-06" db="EMBL/GenBank/DDBJ databases">
        <authorList>
            <person name="Zhirakovskaya E."/>
        </authorList>
    </citation>
    <scope>NUCLEOTIDE SEQUENCE</scope>
</reference>
<feature type="compositionally biased region" description="Basic residues" evidence="1">
    <location>
        <begin position="439"/>
        <end position="454"/>
    </location>
</feature>
<evidence type="ECO:0000256" key="1">
    <source>
        <dbReference type="SAM" id="MobiDB-lite"/>
    </source>
</evidence>
<dbReference type="EMBL" id="UOGC01000002">
    <property type="protein sequence ID" value="VAX14990.1"/>
    <property type="molecule type" value="Genomic_DNA"/>
</dbReference>
<dbReference type="InterPro" id="IPR007557">
    <property type="entry name" value="PSP1_C"/>
</dbReference>
<protein>
    <submittedName>
        <fullName evidence="3">Stage 0 sporulation protein YaaT</fullName>
    </submittedName>
</protein>
<sequence length="460" mass="51584">MNDPQLNGFPDEPSQPEGTNQGQAEVPHGNPARDINDEAYSASPSYQNSAVNDGASGGTTFEIDRSLQFVYSVITSEGGTNDYYWNNLELRVGDKCVVDGGAGYSFGTVAISRRPASLGCGCEKKERKKIKRRATTGDLERAESIEKKEKQALAFCRERVLERDLNMNLTRVMYTFDGNKAIFFFTADGRVDFRELLKDLVNHTRAKVEMRQIGVRDEAKMLGGCGPCGEELCCSRFLSDFAPVSIRMAKNQNLSLNPAKISGVCGRLMCCLAYEEPHYKKLQERAPKLGKYVVTPEGREAKVTQVNLLQERAMVIFEDESKEEFNTYDLTPLHIAQQRLAEERKRAEKNPAATAKNRPDKQAADATTATDERTDRKRRRPNKRNKKRPDRPNSEGNRQDRPQGGRPKQKGQDGSQARPEKSKTPPPPTTEGGETQSRSGRRRRRSTRSGVRRKPSTESE</sequence>
<feature type="compositionally biased region" description="Polar residues" evidence="1">
    <location>
        <begin position="42"/>
        <end position="51"/>
    </location>
</feature>
<dbReference type="PANTHER" id="PTHR43830">
    <property type="entry name" value="PROTEIN PSP1"/>
    <property type="match status" value="1"/>
</dbReference>
<name>A0A3B1BWD3_9ZZZZ</name>
<dbReference type="AlphaFoldDB" id="A0A3B1BWD3"/>